<keyword evidence="11" id="KW-0862">Zinc</keyword>
<dbReference type="Gene3D" id="3.30.40.10">
    <property type="entry name" value="Zinc/RING finger domain, C3HC4 (zinc finger)"/>
    <property type="match status" value="1"/>
</dbReference>
<dbReference type="FunFam" id="3.30.40.10:FF:000285">
    <property type="entry name" value="RING-H2 finger protein ATL43"/>
    <property type="match status" value="1"/>
</dbReference>
<dbReference type="EMBL" id="CAJVSB020000915">
    <property type="protein sequence ID" value="CAH2080546.1"/>
    <property type="molecule type" value="Genomic_DNA"/>
</dbReference>
<dbReference type="Proteomes" id="UP000836841">
    <property type="component" value="Unassembled WGS sequence"/>
</dbReference>
<dbReference type="PANTHER" id="PTHR46539:SF1">
    <property type="entry name" value="E3 UBIQUITIN-PROTEIN LIGASE ATL42"/>
    <property type="match status" value="1"/>
</dbReference>
<feature type="chain" id="PRO_5043583440" description="RING-type E3 ubiquitin transferase" evidence="17">
    <location>
        <begin position="25"/>
        <end position="153"/>
    </location>
</feature>
<comment type="similarity">
    <text evidence="14">Belongs to the RING-type zinc finger family. ATL subfamily.</text>
</comment>
<feature type="domain" description="RING-type" evidence="18">
    <location>
        <begin position="111"/>
        <end position="153"/>
    </location>
</feature>
<protein>
    <recommendedName>
        <fullName evidence="4">RING-type E3 ubiquitin transferase</fullName>
        <ecNumber evidence="4">2.3.2.27</ecNumber>
    </recommendedName>
</protein>
<evidence type="ECO:0000256" key="16">
    <source>
        <dbReference type="SAM" id="Phobius"/>
    </source>
</evidence>
<gene>
    <name evidence="19" type="ORF">TAV2_LOCUS26247</name>
</gene>
<evidence type="ECO:0000313" key="19">
    <source>
        <dbReference type="EMBL" id="CAH2080546.1"/>
    </source>
</evidence>
<evidence type="ECO:0000313" key="20">
    <source>
        <dbReference type="Proteomes" id="UP000836841"/>
    </source>
</evidence>
<dbReference type="Pfam" id="PF13639">
    <property type="entry name" value="zf-RING_2"/>
    <property type="match status" value="1"/>
</dbReference>
<keyword evidence="12 16" id="KW-1133">Transmembrane helix</keyword>
<name>A0AAU9TBU5_THLAR</name>
<evidence type="ECO:0000256" key="3">
    <source>
        <dbReference type="ARBA" id="ARBA00004906"/>
    </source>
</evidence>
<dbReference type="GO" id="GO:0016020">
    <property type="term" value="C:membrane"/>
    <property type="evidence" value="ECO:0007669"/>
    <property type="project" value="UniProtKB-SubCell"/>
</dbReference>
<dbReference type="AlphaFoldDB" id="A0AAU9TBU5"/>
<dbReference type="SMART" id="SM00184">
    <property type="entry name" value="RING"/>
    <property type="match status" value="1"/>
</dbReference>
<dbReference type="InterPro" id="IPR013083">
    <property type="entry name" value="Znf_RING/FYVE/PHD"/>
</dbReference>
<comment type="caution">
    <text evidence="19">The sequence shown here is derived from an EMBL/GenBank/DDBJ whole genome shotgun (WGS) entry which is preliminary data.</text>
</comment>
<dbReference type="CDD" id="cd16461">
    <property type="entry name" value="RING-H2_EL5-like"/>
    <property type="match status" value="1"/>
</dbReference>
<accession>A0AAU9TBU5</accession>
<keyword evidence="13 16" id="KW-0472">Membrane</keyword>
<keyword evidence="10" id="KW-0833">Ubl conjugation pathway</keyword>
<evidence type="ECO:0000256" key="17">
    <source>
        <dbReference type="SAM" id="SignalP"/>
    </source>
</evidence>
<proteinExistence type="inferred from homology"/>
<evidence type="ECO:0000256" key="10">
    <source>
        <dbReference type="ARBA" id="ARBA00022786"/>
    </source>
</evidence>
<feature type="signal peptide" evidence="17">
    <location>
        <begin position="1"/>
        <end position="24"/>
    </location>
</feature>
<evidence type="ECO:0000256" key="4">
    <source>
        <dbReference type="ARBA" id="ARBA00012483"/>
    </source>
</evidence>
<keyword evidence="20" id="KW-1185">Reference proteome</keyword>
<comment type="pathway">
    <text evidence="3">Protein modification; protein ubiquitination.</text>
</comment>
<evidence type="ECO:0000256" key="12">
    <source>
        <dbReference type="ARBA" id="ARBA00022989"/>
    </source>
</evidence>
<evidence type="ECO:0000256" key="1">
    <source>
        <dbReference type="ARBA" id="ARBA00000900"/>
    </source>
</evidence>
<dbReference type="InterPro" id="IPR001841">
    <property type="entry name" value="Znf_RING"/>
</dbReference>
<evidence type="ECO:0000256" key="14">
    <source>
        <dbReference type="ARBA" id="ARBA00024209"/>
    </source>
</evidence>
<comment type="subcellular location">
    <subcellularLocation>
        <location evidence="2">Membrane</location>
        <topology evidence="2">Single-pass membrane protein</topology>
    </subcellularLocation>
</comment>
<keyword evidence="7" id="KW-0479">Metal-binding</keyword>
<reference evidence="19 20" key="1">
    <citation type="submission" date="2022-03" db="EMBL/GenBank/DDBJ databases">
        <authorList>
            <person name="Nunn A."/>
            <person name="Chopra R."/>
            <person name="Nunn A."/>
            <person name="Contreras Garrido A."/>
        </authorList>
    </citation>
    <scope>NUCLEOTIDE SEQUENCE [LARGE SCALE GENOMIC DNA]</scope>
</reference>
<dbReference type="EC" id="2.3.2.27" evidence="4"/>
<sequence length="153" mass="17260">MNHSQAFLVVLFLLFHFNAQNSFALQGWGTPNPSFSIIMCVLIVMLCLVLLVLAYAKFCLYSPPDLPIPPQSLRQLIQSSSRFSGIDQEVIESLPFFTFSSLKGSKEGLECVVCLSTFEQSEVLRLLPKCRHAFHMSCIDKWLQSHSSCPLCR</sequence>
<evidence type="ECO:0000256" key="2">
    <source>
        <dbReference type="ARBA" id="ARBA00004167"/>
    </source>
</evidence>
<comment type="catalytic activity">
    <reaction evidence="1">
        <text>S-ubiquitinyl-[E2 ubiquitin-conjugating enzyme]-L-cysteine + [acceptor protein]-L-lysine = [E2 ubiquitin-conjugating enzyme]-L-cysteine + N(6)-ubiquitinyl-[acceptor protein]-L-lysine.</text>
        <dbReference type="EC" id="2.3.2.27"/>
    </reaction>
</comment>
<evidence type="ECO:0000256" key="15">
    <source>
        <dbReference type="PROSITE-ProRule" id="PRU00175"/>
    </source>
</evidence>
<keyword evidence="9 15" id="KW-0863">Zinc-finger</keyword>
<evidence type="ECO:0000256" key="5">
    <source>
        <dbReference type="ARBA" id="ARBA00022679"/>
    </source>
</evidence>
<keyword evidence="6 16" id="KW-0812">Transmembrane</keyword>
<evidence type="ECO:0000256" key="7">
    <source>
        <dbReference type="ARBA" id="ARBA00022723"/>
    </source>
</evidence>
<evidence type="ECO:0000256" key="9">
    <source>
        <dbReference type="ARBA" id="ARBA00022771"/>
    </source>
</evidence>
<keyword evidence="5" id="KW-0808">Transferase</keyword>
<keyword evidence="8 17" id="KW-0732">Signal</keyword>
<dbReference type="PROSITE" id="PS50089">
    <property type="entry name" value="ZF_RING_2"/>
    <property type="match status" value="1"/>
</dbReference>
<dbReference type="GO" id="GO:0061630">
    <property type="term" value="F:ubiquitin protein ligase activity"/>
    <property type="evidence" value="ECO:0007669"/>
    <property type="project" value="UniProtKB-EC"/>
</dbReference>
<evidence type="ECO:0000256" key="6">
    <source>
        <dbReference type="ARBA" id="ARBA00022692"/>
    </source>
</evidence>
<evidence type="ECO:0000256" key="13">
    <source>
        <dbReference type="ARBA" id="ARBA00023136"/>
    </source>
</evidence>
<dbReference type="SUPFAM" id="SSF57850">
    <property type="entry name" value="RING/U-box"/>
    <property type="match status" value="1"/>
</dbReference>
<evidence type="ECO:0000259" key="18">
    <source>
        <dbReference type="PROSITE" id="PS50089"/>
    </source>
</evidence>
<dbReference type="PANTHER" id="PTHR46539">
    <property type="entry name" value="E3 UBIQUITIN-PROTEIN LIGASE ATL42"/>
    <property type="match status" value="1"/>
</dbReference>
<dbReference type="GO" id="GO:0008270">
    <property type="term" value="F:zinc ion binding"/>
    <property type="evidence" value="ECO:0007669"/>
    <property type="project" value="UniProtKB-KW"/>
</dbReference>
<organism evidence="19 20">
    <name type="scientific">Thlaspi arvense</name>
    <name type="common">Field penny-cress</name>
    <dbReference type="NCBI Taxonomy" id="13288"/>
    <lineage>
        <taxon>Eukaryota</taxon>
        <taxon>Viridiplantae</taxon>
        <taxon>Streptophyta</taxon>
        <taxon>Embryophyta</taxon>
        <taxon>Tracheophyta</taxon>
        <taxon>Spermatophyta</taxon>
        <taxon>Magnoliopsida</taxon>
        <taxon>eudicotyledons</taxon>
        <taxon>Gunneridae</taxon>
        <taxon>Pentapetalae</taxon>
        <taxon>rosids</taxon>
        <taxon>malvids</taxon>
        <taxon>Brassicales</taxon>
        <taxon>Brassicaceae</taxon>
        <taxon>Thlaspideae</taxon>
        <taxon>Thlaspi</taxon>
    </lineage>
</organism>
<evidence type="ECO:0000256" key="8">
    <source>
        <dbReference type="ARBA" id="ARBA00022729"/>
    </source>
</evidence>
<feature type="transmembrane region" description="Helical" evidence="16">
    <location>
        <begin position="34"/>
        <end position="56"/>
    </location>
</feature>
<evidence type="ECO:0000256" key="11">
    <source>
        <dbReference type="ARBA" id="ARBA00022833"/>
    </source>
</evidence>